<name>A0A2Z5FUV7_9BACT</name>
<reference evidence="2 3" key="1">
    <citation type="journal article" date="2018" name="Front. Microbiol.">
        <title>Hydrolytic Capabilities as a Key to Environmental Success: Chitinolytic and Cellulolytic Acidobacteria From Acidic Sub-arctic Soils and Boreal Peatlands.</title>
        <authorList>
            <person name="Belova S.E."/>
            <person name="Ravin N.V."/>
            <person name="Pankratov T.A."/>
            <person name="Rakitin A.L."/>
            <person name="Ivanova A.A."/>
            <person name="Beletsky A.V."/>
            <person name="Mardanov A.V."/>
            <person name="Sinninghe Damste J.S."/>
            <person name="Dedysh S.N."/>
        </authorList>
    </citation>
    <scope>NUCLEOTIDE SEQUENCE [LARGE SCALE GENOMIC DNA]</scope>
    <source>
        <strain evidence="2 3">SBC82</strain>
    </source>
</reference>
<dbReference type="Pfam" id="PF01882">
    <property type="entry name" value="DUF58"/>
    <property type="match status" value="1"/>
</dbReference>
<dbReference type="PANTHER" id="PTHR33608:SF7">
    <property type="entry name" value="DUF58 DOMAIN-CONTAINING PROTEIN"/>
    <property type="match status" value="1"/>
</dbReference>
<evidence type="ECO:0000313" key="2">
    <source>
        <dbReference type="EMBL" id="AXC10274.1"/>
    </source>
</evidence>
<dbReference type="InterPro" id="IPR002881">
    <property type="entry name" value="DUF58"/>
</dbReference>
<protein>
    <recommendedName>
        <fullName evidence="1">DUF58 domain-containing protein</fullName>
    </recommendedName>
</protein>
<dbReference type="AlphaFoldDB" id="A0A2Z5FUV7"/>
<dbReference type="SUPFAM" id="SSF53300">
    <property type="entry name" value="vWA-like"/>
    <property type="match status" value="1"/>
</dbReference>
<organism evidence="2 3">
    <name type="scientific">Acidisarcina polymorpha</name>
    <dbReference type="NCBI Taxonomy" id="2211140"/>
    <lineage>
        <taxon>Bacteria</taxon>
        <taxon>Pseudomonadati</taxon>
        <taxon>Acidobacteriota</taxon>
        <taxon>Terriglobia</taxon>
        <taxon>Terriglobales</taxon>
        <taxon>Acidobacteriaceae</taxon>
        <taxon>Acidisarcina</taxon>
    </lineage>
</organism>
<evidence type="ECO:0000313" key="3">
    <source>
        <dbReference type="Proteomes" id="UP000253606"/>
    </source>
</evidence>
<dbReference type="EMBL" id="CP030840">
    <property type="protein sequence ID" value="AXC10274.1"/>
    <property type="molecule type" value="Genomic_DNA"/>
</dbReference>
<accession>A0A2Z5FUV7</accession>
<dbReference type="OrthoDB" id="9776116at2"/>
<evidence type="ECO:0000259" key="1">
    <source>
        <dbReference type="Pfam" id="PF01882"/>
    </source>
</evidence>
<keyword evidence="3" id="KW-1185">Reference proteome</keyword>
<dbReference type="CDD" id="cd00198">
    <property type="entry name" value="vWFA"/>
    <property type="match status" value="1"/>
</dbReference>
<dbReference type="PANTHER" id="PTHR33608">
    <property type="entry name" value="BLL2464 PROTEIN"/>
    <property type="match status" value="1"/>
</dbReference>
<dbReference type="Proteomes" id="UP000253606">
    <property type="component" value="Chromosome"/>
</dbReference>
<feature type="domain" description="DUF58" evidence="1">
    <location>
        <begin position="45"/>
        <end position="261"/>
    </location>
</feature>
<sequence>MQRFLDPSVLAGISSLDLLAKTVVDGFVAGLHRSPDFGFSQEFAEYRAYTPGDDLRHVDWNLFARTERAYLKRYRGETNSHLMVLLDASNSMQYRSGSANAGPPKKMDYARFIAASLFYLAIRKQRDAAGLIVFDDEVRECVRPSTRLGQLARLFAALEQAEPHARTDFAKPLQHFQNLLHRRGIAIVISDFYQDPETIVQAIEPLRFRGNEVVLFHVLDPQEMRPVLNGSAILVDLETEQKIEVVPEYVKTTYREKADAHVEQLRSRARAAGMDYQLLLTDQPLDAALREYLSLRQAGN</sequence>
<dbReference type="KEGG" id="abas:ACPOL_0919"/>
<dbReference type="Gene3D" id="3.40.50.410">
    <property type="entry name" value="von Willebrand factor, type A domain"/>
    <property type="match status" value="1"/>
</dbReference>
<dbReference type="InterPro" id="IPR036465">
    <property type="entry name" value="vWFA_dom_sf"/>
</dbReference>
<gene>
    <name evidence="2" type="ORF">ACPOL_0919</name>
</gene>
<proteinExistence type="predicted"/>
<dbReference type="RefSeq" id="WP_114205941.1">
    <property type="nucleotide sequence ID" value="NZ_CP030840.1"/>
</dbReference>